<accession>A0ABS6FHD7</accession>
<name>A0ABS6FHD7_9FIRM</name>
<comment type="caution">
    <text evidence="1">The sequence shown here is derived from an EMBL/GenBank/DDBJ whole genome shotgun (WGS) entry which is preliminary data.</text>
</comment>
<dbReference type="Proteomes" id="UP000783742">
    <property type="component" value="Unassembled WGS sequence"/>
</dbReference>
<dbReference type="RefSeq" id="WP_216549427.1">
    <property type="nucleotide sequence ID" value="NZ_JAHLQO010000004.1"/>
</dbReference>
<evidence type="ECO:0000313" key="2">
    <source>
        <dbReference type="Proteomes" id="UP000783742"/>
    </source>
</evidence>
<proteinExistence type="predicted"/>
<sequence length="249" mass="29451">MKKLGEGNTKKLRNYFKKVKMPRNELADKYKLSHKTAETLLDTNISKIIVFDGEYKTLRSYMERDIARERMLVPDDLQQKVKDLSGLYDIKKDFHRDIGIASTTMKSLEYGTAKTITFKNMDKINQFYLDHYMEILNNQNSKVKVKKGKKRKKIDYLTTKEIKRQEAIRARQQCRDRYQPLKIGKTYKITQFYTMGDRKISSLVGEGTVIKEFKNYYLMEHNGHKTTTLKNFLYCHNIEVEEIIIGTED</sequence>
<organism evidence="1 2">
    <name type="scientific">Peptoniphilus ovalis</name>
    <dbReference type="NCBI Taxonomy" id="2841503"/>
    <lineage>
        <taxon>Bacteria</taxon>
        <taxon>Bacillati</taxon>
        <taxon>Bacillota</taxon>
        <taxon>Tissierellia</taxon>
        <taxon>Tissierellales</taxon>
        <taxon>Peptoniphilaceae</taxon>
        <taxon>Peptoniphilus</taxon>
    </lineage>
</organism>
<dbReference type="EMBL" id="JAHLQO010000004">
    <property type="protein sequence ID" value="MBU5669592.1"/>
    <property type="molecule type" value="Genomic_DNA"/>
</dbReference>
<evidence type="ECO:0000313" key="1">
    <source>
        <dbReference type="EMBL" id="MBU5669592.1"/>
    </source>
</evidence>
<reference evidence="1 2" key="1">
    <citation type="submission" date="2021-06" db="EMBL/GenBank/DDBJ databases">
        <authorList>
            <person name="Sun Q."/>
            <person name="Li D."/>
        </authorList>
    </citation>
    <scope>NUCLEOTIDE SEQUENCE [LARGE SCALE GENOMIC DNA]</scope>
    <source>
        <strain evidence="1 2">MSJ-1</strain>
    </source>
</reference>
<gene>
    <name evidence="1" type="ORF">KQI68_07035</name>
</gene>
<protein>
    <submittedName>
        <fullName evidence="1">Uncharacterized protein</fullName>
    </submittedName>
</protein>
<keyword evidence="2" id="KW-1185">Reference proteome</keyword>